<sequence>MFQKLECEPEISDAKSRLNGPLIAFVLDSVSNLIDADMSDLQSFPFLKLVAPEDVLRVSKYLEVLANSKDVQFERFSLLQQPQVYSGDIVMSGHENKRIIVESLGAVAHNGIMLLLRKIGVKPPSHLKDISQKTSLF</sequence>
<dbReference type="OrthoDB" id="411251at2759"/>
<dbReference type="AlphaFoldDB" id="A0A9W8M0L3"/>
<evidence type="ECO:0000313" key="1">
    <source>
        <dbReference type="EMBL" id="KAJ2850687.1"/>
    </source>
</evidence>
<reference evidence="1" key="1">
    <citation type="submission" date="2022-07" db="EMBL/GenBank/DDBJ databases">
        <title>Phylogenomic reconstructions and comparative analyses of Kickxellomycotina fungi.</title>
        <authorList>
            <person name="Reynolds N.K."/>
            <person name="Stajich J.E."/>
            <person name="Barry K."/>
            <person name="Grigoriev I.V."/>
            <person name="Crous P."/>
            <person name="Smith M.E."/>
        </authorList>
    </citation>
    <scope>NUCLEOTIDE SEQUENCE</scope>
    <source>
        <strain evidence="1">NRRL 1566</strain>
    </source>
</reference>
<dbReference type="EMBL" id="JANBUW010000026">
    <property type="protein sequence ID" value="KAJ2850687.1"/>
    <property type="molecule type" value="Genomic_DNA"/>
</dbReference>
<organism evidence="1 2">
    <name type="scientific">Coemansia brasiliensis</name>
    <dbReference type="NCBI Taxonomy" id="2650707"/>
    <lineage>
        <taxon>Eukaryota</taxon>
        <taxon>Fungi</taxon>
        <taxon>Fungi incertae sedis</taxon>
        <taxon>Zoopagomycota</taxon>
        <taxon>Kickxellomycotina</taxon>
        <taxon>Kickxellomycetes</taxon>
        <taxon>Kickxellales</taxon>
        <taxon>Kickxellaceae</taxon>
        <taxon>Coemansia</taxon>
    </lineage>
</organism>
<gene>
    <name evidence="1" type="ORF">IWW36_001731</name>
</gene>
<name>A0A9W8M0L3_9FUNG</name>
<comment type="caution">
    <text evidence="1">The sequence shown here is derived from an EMBL/GenBank/DDBJ whole genome shotgun (WGS) entry which is preliminary data.</text>
</comment>
<evidence type="ECO:0000313" key="2">
    <source>
        <dbReference type="Proteomes" id="UP001139887"/>
    </source>
</evidence>
<dbReference type="Proteomes" id="UP001139887">
    <property type="component" value="Unassembled WGS sequence"/>
</dbReference>
<proteinExistence type="predicted"/>
<keyword evidence="2" id="KW-1185">Reference proteome</keyword>
<accession>A0A9W8M0L3</accession>
<protein>
    <submittedName>
        <fullName evidence="1">Uncharacterized protein</fullName>
    </submittedName>
</protein>